<protein>
    <submittedName>
        <fullName evidence="2">Uncharacterized protein (TIGR02118 family)</fullName>
    </submittedName>
</protein>
<comment type="caution">
    <text evidence="2">The sequence shown here is derived from an EMBL/GenBank/DDBJ whole genome shotgun (WGS) entry which is preliminary data.</text>
</comment>
<evidence type="ECO:0000313" key="2">
    <source>
        <dbReference type="EMBL" id="TYP77211.1"/>
    </source>
</evidence>
<name>A0A5S5CCV8_9FLAO</name>
<proteinExistence type="predicted"/>
<keyword evidence="3" id="KW-1185">Reference proteome</keyword>
<dbReference type="Gene3D" id="3.30.70.100">
    <property type="match status" value="1"/>
</dbReference>
<dbReference type="InterPro" id="IPR009799">
    <property type="entry name" value="EthD_dom"/>
</dbReference>
<dbReference type="Proteomes" id="UP000324376">
    <property type="component" value="Unassembled WGS sequence"/>
</dbReference>
<dbReference type="RefSeq" id="WP_148781228.1">
    <property type="nucleotide sequence ID" value="NZ_VNHU01000001.1"/>
</dbReference>
<reference evidence="2 3" key="1">
    <citation type="submission" date="2019-07" db="EMBL/GenBank/DDBJ databases">
        <title>Genomic Encyclopedia of Archaeal and Bacterial Type Strains, Phase II (KMG-II): from individual species to whole genera.</title>
        <authorList>
            <person name="Goeker M."/>
        </authorList>
    </citation>
    <scope>NUCLEOTIDE SEQUENCE [LARGE SCALE GENOMIC DNA]</scope>
    <source>
        <strain evidence="2 3">DSM 17527</strain>
    </source>
</reference>
<accession>A0A5S5CCV8</accession>
<dbReference type="EMBL" id="VNHU01000001">
    <property type="protein sequence ID" value="TYP77211.1"/>
    <property type="molecule type" value="Genomic_DNA"/>
</dbReference>
<feature type="domain" description="EthD" evidence="1">
    <location>
        <begin position="18"/>
        <end position="90"/>
    </location>
</feature>
<dbReference type="SUPFAM" id="SSF54909">
    <property type="entry name" value="Dimeric alpha+beta barrel"/>
    <property type="match status" value="1"/>
</dbReference>
<dbReference type="GO" id="GO:0016491">
    <property type="term" value="F:oxidoreductase activity"/>
    <property type="evidence" value="ECO:0007669"/>
    <property type="project" value="InterPro"/>
</dbReference>
<dbReference type="InterPro" id="IPR011008">
    <property type="entry name" value="Dimeric_a/b-barrel"/>
</dbReference>
<dbReference type="Pfam" id="PF07110">
    <property type="entry name" value="EthD"/>
    <property type="match status" value="1"/>
</dbReference>
<dbReference type="PANTHER" id="PTHR40260">
    <property type="entry name" value="BLR8190 PROTEIN"/>
    <property type="match status" value="1"/>
</dbReference>
<dbReference type="AlphaFoldDB" id="A0A5S5CCV8"/>
<dbReference type="NCBIfam" id="TIGR02118">
    <property type="entry name" value="EthD family reductase"/>
    <property type="match status" value="1"/>
</dbReference>
<organism evidence="2 3">
    <name type="scientific">Aquimarina intermedia</name>
    <dbReference type="NCBI Taxonomy" id="350814"/>
    <lineage>
        <taxon>Bacteria</taxon>
        <taxon>Pseudomonadati</taxon>
        <taxon>Bacteroidota</taxon>
        <taxon>Flavobacteriia</taxon>
        <taxon>Flavobacteriales</taxon>
        <taxon>Flavobacteriaceae</taxon>
        <taxon>Aquimarina</taxon>
    </lineage>
</organism>
<dbReference type="OrthoDB" id="5343971at2"/>
<gene>
    <name evidence="2" type="ORF">BD809_101362</name>
</gene>
<dbReference type="PANTHER" id="PTHR40260:SF2">
    <property type="entry name" value="BLR8190 PROTEIN"/>
    <property type="match status" value="1"/>
</dbReference>
<sequence>MIKVSVLYPNGPGTKFDTEYYKNLHLPMIAESLGDALISMELNIGVAGRAPTEQAPFVAIVHLLFESLATFQASFGPYAEKFAADVPNYTNVEGQVQISEIVSL</sequence>
<evidence type="ECO:0000259" key="1">
    <source>
        <dbReference type="Pfam" id="PF07110"/>
    </source>
</evidence>
<evidence type="ECO:0000313" key="3">
    <source>
        <dbReference type="Proteomes" id="UP000324376"/>
    </source>
</evidence>